<organism evidence="1 2">
    <name type="scientific">Pristionchus entomophagus</name>
    <dbReference type="NCBI Taxonomy" id="358040"/>
    <lineage>
        <taxon>Eukaryota</taxon>
        <taxon>Metazoa</taxon>
        <taxon>Ecdysozoa</taxon>
        <taxon>Nematoda</taxon>
        <taxon>Chromadorea</taxon>
        <taxon>Rhabditida</taxon>
        <taxon>Rhabditina</taxon>
        <taxon>Diplogasteromorpha</taxon>
        <taxon>Diplogasteroidea</taxon>
        <taxon>Neodiplogasteridae</taxon>
        <taxon>Pristionchus</taxon>
    </lineage>
</organism>
<dbReference type="EMBL" id="BTSX01000002">
    <property type="protein sequence ID" value="GMS85484.1"/>
    <property type="molecule type" value="Genomic_DNA"/>
</dbReference>
<sequence>MIESHSAVKSRFIDTYDLMYPPEHFDAVPITRNGLFELASCVGKAVRPTEIDRHWPLGKDSLNVEEAFDVICELEEIKLPKQKSVRMPTEKLFHRLQRMDLPGDDRFFMEKYWKTFTDENGDFEIERFSRVLEDDREVFLDDQDDVRAFYHESESGEIEMKTAFR</sequence>
<dbReference type="Proteomes" id="UP001432027">
    <property type="component" value="Unassembled WGS sequence"/>
</dbReference>
<evidence type="ECO:0000313" key="1">
    <source>
        <dbReference type="EMBL" id="GMS85484.1"/>
    </source>
</evidence>
<name>A0AAV5SVU2_9BILA</name>
<reference evidence="1" key="1">
    <citation type="submission" date="2023-10" db="EMBL/GenBank/DDBJ databases">
        <title>Genome assembly of Pristionchus species.</title>
        <authorList>
            <person name="Yoshida K."/>
            <person name="Sommer R.J."/>
        </authorList>
    </citation>
    <scope>NUCLEOTIDE SEQUENCE</scope>
    <source>
        <strain evidence="1">RS0144</strain>
    </source>
</reference>
<evidence type="ECO:0000313" key="2">
    <source>
        <dbReference type="Proteomes" id="UP001432027"/>
    </source>
</evidence>
<proteinExistence type="predicted"/>
<accession>A0AAV5SVU2</accession>
<comment type="caution">
    <text evidence="1">The sequence shown here is derived from an EMBL/GenBank/DDBJ whole genome shotgun (WGS) entry which is preliminary data.</text>
</comment>
<gene>
    <name evidence="1" type="ORF">PENTCL1PPCAC_7659</name>
</gene>
<keyword evidence="2" id="KW-1185">Reference proteome</keyword>
<dbReference type="AlphaFoldDB" id="A0AAV5SVU2"/>
<protein>
    <submittedName>
        <fullName evidence="1">Uncharacterized protein</fullName>
    </submittedName>
</protein>